<dbReference type="PROSITE" id="PS51257">
    <property type="entry name" value="PROKAR_LIPOPROTEIN"/>
    <property type="match status" value="1"/>
</dbReference>
<name>A0A9N9SD81_PHACE</name>
<evidence type="ECO:0000313" key="3">
    <source>
        <dbReference type="EMBL" id="CAG9818498.1"/>
    </source>
</evidence>
<dbReference type="AlphaFoldDB" id="A0A9N9SD81"/>
<keyword evidence="2" id="KW-1133">Transmembrane helix</keyword>
<evidence type="ECO:0000313" key="4">
    <source>
        <dbReference type="Proteomes" id="UP001153737"/>
    </source>
</evidence>
<reference evidence="3" key="2">
    <citation type="submission" date="2022-10" db="EMBL/GenBank/DDBJ databases">
        <authorList>
            <consortium name="ENA_rothamsted_submissions"/>
            <consortium name="culmorum"/>
            <person name="King R."/>
        </authorList>
    </citation>
    <scope>NUCLEOTIDE SEQUENCE</scope>
</reference>
<feature type="transmembrane region" description="Helical" evidence="2">
    <location>
        <begin position="6"/>
        <end position="31"/>
    </location>
</feature>
<keyword evidence="4" id="KW-1185">Reference proteome</keyword>
<protein>
    <submittedName>
        <fullName evidence="3">Uncharacterized protein</fullName>
    </submittedName>
</protein>
<reference evidence="3" key="1">
    <citation type="submission" date="2022-01" db="EMBL/GenBank/DDBJ databases">
        <authorList>
            <person name="King R."/>
        </authorList>
    </citation>
    <scope>NUCLEOTIDE SEQUENCE</scope>
</reference>
<dbReference type="Proteomes" id="UP001153737">
    <property type="component" value="Chromosome 2"/>
</dbReference>
<keyword evidence="2" id="KW-0812">Transmembrane</keyword>
<organism evidence="3 4">
    <name type="scientific">Phaedon cochleariae</name>
    <name type="common">Mustard beetle</name>
    <dbReference type="NCBI Taxonomy" id="80249"/>
    <lineage>
        <taxon>Eukaryota</taxon>
        <taxon>Metazoa</taxon>
        <taxon>Ecdysozoa</taxon>
        <taxon>Arthropoda</taxon>
        <taxon>Hexapoda</taxon>
        <taxon>Insecta</taxon>
        <taxon>Pterygota</taxon>
        <taxon>Neoptera</taxon>
        <taxon>Endopterygota</taxon>
        <taxon>Coleoptera</taxon>
        <taxon>Polyphaga</taxon>
        <taxon>Cucujiformia</taxon>
        <taxon>Chrysomeloidea</taxon>
        <taxon>Chrysomelidae</taxon>
        <taxon>Chrysomelinae</taxon>
        <taxon>Chrysomelini</taxon>
        <taxon>Phaedon</taxon>
    </lineage>
</organism>
<keyword evidence="2" id="KW-0472">Membrane</keyword>
<feature type="region of interest" description="Disordered" evidence="1">
    <location>
        <begin position="77"/>
        <end position="106"/>
    </location>
</feature>
<feature type="compositionally biased region" description="Gly residues" evidence="1">
    <location>
        <begin position="49"/>
        <end position="58"/>
    </location>
</feature>
<dbReference type="OrthoDB" id="7693445at2759"/>
<sequence>MQKRDVILTAVFSSLAGLILVAALGAACYFFHKRRRKRDREEEEEDSQGVGGGVGGVGTSHRASLYNVSLFPPNTTPCSHPVEAARGGGSTGMLPEPPSQSDDTMQARNRERVAPIFDFGGSILYILSH</sequence>
<dbReference type="EMBL" id="OU896708">
    <property type="protein sequence ID" value="CAG9818498.1"/>
    <property type="molecule type" value="Genomic_DNA"/>
</dbReference>
<proteinExistence type="predicted"/>
<evidence type="ECO:0000256" key="2">
    <source>
        <dbReference type="SAM" id="Phobius"/>
    </source>
</evidence>
<feature type="region of interest" description="Disordered" evidence="1">
    <location>
        <begin position="35"/>
        <end position="58"/>
    </location>
</feature>
<gene>
    <name evidence="3" type="ORF">PHAECO_LOCUS6021</name>
</gene>
<evidence type="ECO:0000256" key="1">
    <source>
        <dbReference type="SAM" id="MobiDB-lite"/>
    </source>
</evidence>
<accession>A0A9N9SD81</accession>